<proteinExistence type="predicted"/>
<dbReference type="EMBL" id="BEXD01003979">
    <property type="protein sequence ID" value="GBC04969.1"/>
    <property type="molecule type" value="Genomic_DNA"/>
</dbReference>
<evidence type="ECO:0000313" key="2">
    <source>
        <dbReference type="EMBL" id="GBC04969.1"/>
    </source>
</evidence>
<feature type="compositionally biased region" description="Polar residues" evidence="1">
    <location>
        <begin position="28"/>
        <end position="38"/>
    </location>
</feature>
<feature type="compositionally biased region" description="Polar residues" evidence="1">
    <location>
        <begin position="9"/>
        <end position="22"/>
    </location>
</feature>
<dbReference type="EMBL" id="BLAL01000156">
    <property type="protein sequence ID" value="GES85690.1"/>
    <property type="molecule type" value="Genomic_DNA"/>
</dbReference>
<evidence type="ECO:0000256" key="1">
    <source>
        <dbReference type="SAM" id="MobiDB-lite"/>
    </source>
</evidence>
<accession>A0A2Z6SHG9</accession>
<reference evidence="2 4" key="1">
    <citation type="submission" date="2017-11" db="EMBL/GenBank/DDBJ databases">
        <title>The genome of Rhizophagus clarus HR1 reveals common genetic basis of auxotrophy among arbuscular mycorrhizal fungi.</title>
        <authorList>
            <person name="Kobayashi Y."/>
        </authorList>
    </citation>
    <scope>NUCLEOTIDE SEQUENCE [LARGE SCALE GENOMIC DNA]</scope>
    <source>
        <strain evidence="2 4">HR1</strain>
    </source>
</reference>
<gene>
    <name evidence="3" type="ORF">RCL2_001279400</name>
    <name evidence="2" type="ORF">RclHR1_05980007</name>
</gene>
<evidence type="ECO:0000313" key="4">
    <source>
        <dbReference type="Proteomes" id="UP000247702"/>
    </source>
</evidence>
<sequence length="92" mass="11006">MDYDFRGSDLQQSTMKDSVQKSTDQHYPKTNRSSSYLSQDPVLRRLRRRRNIRKLRHEIITNSYTLISIRRLRPQITNDPLTNQLFNGSSFF</sequence>
<name>A0A2Z6SHG9_9GLOM</name>
<evidence type="ECO:0000313" key="3">
    <source>
        <dbReference type="EMBL" id="GES85690.1"/>
    </source>
</evidence>
<reference evidence="3" key="2">
    <citation type="submission" date="2019-10" db="EMBL/GenBank/DDBJ databases">
        <title>Conservation and host-specific expression of non-tandemly repeated heterogenous ribosome RNA gene in arbuscular mycorrhizal fungi.</title>
        <authorList>
            <person name="Maeda T."/>
            <person name="Kobayashi Y."/>
            <person name="Nakagawa T."/>
            <person name="Ezawa T."/>
            <person name="Yamaguchi K."/>
            <person name="Bino T."/>
            <person name="Nishimoto Y."/>
            <person name="Shigenobu S."/>
            <person name="Kawaguchi M."/>
        </authorList>
    </citation>
    <scope>NUCLEOTIDE SEQUENCE</scope>
    <source>
        <strain evidence="3">HR1</strain>
    </source>
</reference>
<keyword evidence="4" id="KW-1185">Reference proteome</keyword>
<organism evidence="2 4">
    <name type="scientific">Rhizophagus clarus</name>
    <dbReference type="NCBI Taxonomy" id="94130"/>
    <lineage>
        <taxon>Eukaryota</taxon>
        <taxon>Fungi</taxon>
        <taxon>Fungi incertae sedis</taxon>
        <taxon>Mucoromycota</taxon>
        <taxon>Glomeromycotina</taxon>
        <taxon>Glomeromycetes</taxon>
        <taxon>Glomerales</taxon>
        <taxon>Glomeraceae</taxon>
        <taxon>Rhizophagus</taxon>
    </lineage>
</organism>
<dbReference type="Proteomes" id="UP000247702">
    <property type="component" value="Unassembled WGS sequence"/>
</dbReference>
<dbReference type="Proteomes" id="UP000615446">
    <property type="component" value="Unassembled WGS sequence"/>
</dbReference>
<comment type="caution">
    <text evidence="2">The sequence shown here is derived from an EMBL/GenBank/DDBJ whole genome shotgun (WGS) entry which is preliminary data.</text>
</comment>
<feature type="region of interest" description="Disordered" evidence="1">
    <location>
        <begin position="1"/>
        <end position="42"/>
    </location>
</feature>
<dbReference type="AlphaFoldDB" id="A0A2Z6SHG9"/>
<protein>
    <submittedName>
        <fullName evidence="2">Uncharacterized protein</fullName>
    </submittedName>
</protein>